<keyword evidence="2" id="KW-1185">Reference proteome</keyword>
<dbReference type="EMBL" id="JBFXLT010000002">
    <property type="protein sequence ID" value="KAL2822458.1"/>
    <property type="molecule type" value="Genomic_DNA"/>
</dbReference>
<reference evidence="1 2" key="1">
    <citation type="submission" date="2024-07" db="EMBL/GenBank/DDBJ databases">
        <title>Section-level genome sequencing and comparative genomics of Aspergillus sections Usti and Cavernicolus.</title>
        <authorList>
            <consortium name="Lawrence Berkeley National Laboratory"/>
            <person name="Nybo J.L."/>
            <person name="Vesth T.C."/>
            <person name="Theobald S."/>
            <person name="Frisvad J.C."/>
            <person name="Larsen T.O."/>
            <person name="Kjaerboelling I."/>
            <person name="Rothschild-Mancinelli K."/>
            <person name="Lyhne E.K."/>
            <person name="Kogle M.E."/>
            <person name="Barry K."/>
            <person name="Clum A."/>
            <person name="Na H."/>
            <person name="Ledsgaard L."/>
            <person name="Lin J."/>
            <person name="Lipzen A."/>
            <person name="Kuo A."/>
            <person name="Riley R."/>
            <person name="Mondo S."/>
            <person name="Labutti K."/>
            <person name="Haridas S."/>
            <person name="Pangalinan J."/>
            <person name="Salamov A.A."/>
            <person name="Simmons B.A."/>
            <person name="Magnuson J.K."/>
            <person name="Chen J."/>
            <person name="Drula E."/>
            <person name="Henrissat B."/>
            <person name="Wiebenga A."/>
            <person name="Lubbers R.J."/>
            <person name="Gomes A.C."/>
            <person name="Makela M.R."/>
            <person name="Stajich J."/>
            <person name="Grigoriev I.V."/>
            <person name="Mortensen U.H."/>
            <person name="De Vries R.P."/>
            <person name="Baker S.E."/>
            <person name="Andersen M.R."/>
        </authorList>
    </citation>
    <scope>NUCLEOTIDE SEQUENCE [LARGE SCALE GENOMIC DNA]</scope>
    <source>
        <strain evidence="1 2">CBS 588.65</strain>
    </source>
</reference>
<evidence type="ECO:0000313" key="2">
    <source>
        <dbReference type="Proteomes" id="UP001610334"/>
    </source>
</evidence>
<sequence length="126" mass="14208">MEYRASIDFQMNDSSETVTYTLHTNPVFTSLMTCFPDLMSAHEVHTRELPRYQTNICTVEMLKDCVLVDKNADGIVIINTTANGARVLAQAWCAGNGKMLLSGPREDPVLHVLYVLPENWAWELAF</sequence>
<organism evidence="1 2">
    <name type="scientific">Aspergillus granulosus</name>
    <dbReference type="NCBI Taxonomy" id="176169"/>
    <lineage>
        <taxon>Eukaryota</taxon>
        <taxon>Fungi</taxon>
        <taxon>Dikarya</taxon>
        <taxon>Ascomycota</taxon>
        <taxon>Pezizomycotina</taxon>
        <taxon>Eurotiomycetes</taxon>
        <taxon>Eurotiomycetidae</taxon>
        <taxon>Eurotiales</taxon>
        <taxon>Aspergillaceae</taxon>
        <taxon>Aspergillus</taxon>
        <taxon>Aspergillus subgen. Nidulantes</taxon>
    </lineage>
</organism>
<proteinExistence type="predicted"/>
<evidence type="ECO:0000313" key="1">
    <source>
        <dbReference type="EMBL" id="KAL2822458.1"/>
    </source>
</evidence>
<comment type="caution">
    <text evidence="1">The sequence shown here is derived from an EMBL/GenBank/DDBJ whole genome shotgun (WGS) entry which is preliminary data.</text>
</comment>
<protein>
    <submittedName>
        <fullName evidence="1">Uncharacterized protein</fullName>
    </submittedName>
</protein>
<gene>
    <name evidence="1" type="ORF">BJX63DRAFT_121710</name>
</gene>
<name>A0ABR4I3X2_9EURO</name>
<dbReference type="Proteomes" id="UP001610334">
    <property type="component" value="Unassembled WGS sequence"/>
</dbReference>
<accession>A0ABR4I3X2</accession>